<proteinExistence type="predicted"/>
<organism evidence="1 2">
    <name type="scientific">Salinicola corii</name>
    <dbReference type="NCBI Taxonomy" id="2606937"/>
    <lineage>
        <taxon>Bacteria</taxon>
        <taxon>Pseudomonadati</taxon>
        <taxon>Pseudomonadota</taxon>
        <taxon>Gammaproteobacteria</taxon>
        <taxon>Oceanospirillales</taxon>
        <taxon>Halomonadaceae</taxon>
        <taxon>Salinicola</taxon>
    </lineage>
</organism>
<comment type="caution">
    <text evidence="1">The sequence shown here is derived from an EMBL/GenBank/DDBJ whole genome shotgun (WGS) entry which is preliminary data.</text>
</comment>
<gene>
    <name evidence="1" type="ORF">F0A16_05525</name>
</gene>
<accession>A0A640WHF2</accession>
<evidence type="ECO:0000313" key="2">
    <source>
        <dbReference type="Proteomes" id="UP000466024"/>
    </source>
</evidence>
<protein>
    <submittedName>
        <fullName evidence="1">Uncharacterized protein</fullName>
    </submittedName>
</protein>
<dbReference type="RefSeq" id="WP_149434382.1">
    <property type="nucleotide sequence ID" value="NZ_VTPX01000002.1"/>
</dbReference>
<keyword evidence="2" id="KW-1185">Reference proteome</keyword>
<dbReference type="AlphaFoldDB" id="A0A640WHF2"/>
<dbReference type="EMBL" id="VTPX01000002">
    <property type="protein sequence ID" value="KAA0019782.1"/>
    <property type="molecule type" value="Genomic_DNA"/>
</dbReference>
<dbReference type="Proteomes" id="UP000466024">
    <property type="component" value="Unassembled WGS sequence"/>
</dbReference>
<name>A0A640WHF2_9GAMM</name>
<reference evidence="1 2" key="1">
    <citation type="submission" date="2019-08" db="EMBL/GenBank/DDBJ databases">
        <title>Bioinformatics analysis of the strain L3 and L5.</title>
        <authorList>
            <person name="Li X."/>
        </authorList>
    </citation>
    <scope>NUCLEOTIDE SEQUENCE [LARGE SCALE GENOMIC DNA]</scope>
    <source>
        <strain evidence="1 2">L3</strain>
    </source>
</reference>
<evidence type="ECO:0000313" key="1">
    <source>
        <dbReference type="EMBL" id="KAA0019782.1"/>
    </source>
</evidence>
<sequence>MSIDFDLWIDPDDLDRHRAVERVLEHYFMERLADYPHLRLPGPDPYDYDAPFNRLHTVLVERARDYLLREYLYSPTPMQLSQAFYRAVARSNKVILDSPDGDSHRSDTD</sequence>